<gene>
    <name evidence="2" type="ORF">NA56DRAFT_660870</name>
</gene>
<name>A0A2J6PY84_9HELO</name>
<feature type="region of interest" description="Disordered" evidence="1">
    <location>
        <begin position="958"/>
        <end position="1002"/>
    </location>
</feature>
<dbReference type="OrthoDB" id="27483at2759"/>
<proteinExistence type="predicted"/>
<dbReference type="PANTHER" id="PTHR33099">
    <property type="entry name" value="FE2OG DIOXYGENASE DOMAIN-CONTAINING PROTEIN"/>
    <property type="match status" value="1"/>
</dbReference>
<feature type="compositionally biased region" description="Basic and acidic residues" evidence="1">
    <location>
        <begin position="958"/>
        <end position="969"/>
    </location>
</feature>
<feature type="compositionally biased region" description="Basic and acidic residues" evidence="1">
    <location>
        <begin position="981"/>
        <end position="994"/>
    </location>
</feature>
<keyword evidence="3" id="KW-1185">Reference proteome</keyword>
<dbReference type="AlphaFoldDB" id="A0A2J6PY84"/>
<accession>A0A2J6PY84</accession>
<evidence type="ECO:0000313" key="3">
    <source>
        <dbReference type="Proteomes" id="UP000235672"/>
    </source>
</evidence>
<reference evidence="2 3" key="1">
    <citation type="submission" date="2016-05" db="EMBL/GenBank/DDBJ databases">
        <title>A degradative enzymes factory behind the ericoid mycorrhizal symbiosis.</title>
        <authorList>
            <consortium name="DOE Joint Genome Institute"/>
            <person name="Martino E."/>
            <person name="Morin E."/>
            <person name="Grelet G."/>
            <person name="Kuo A."/>
            <person name="Kohler A."/>
            <person name="Daghino S."/>
            <person name="Barry K."/>
            <person name="Choi C."/>
            <person name="Cichocki N."/>
            <person name="Clum A."/>
            <person name="Copeland A."/>
            <person name="Hainaut M."/>
            <person name="Haridas S."/>
            <person name="Labutti K."/>
            <person name="Lindquist E."/>
            <person name="Lipzen A."/>
            <person name="Khouja H.-R."/>
            <person name="Murat C."/>
            <person name="Ohm R."/>
            <person name="Olson A."/>
            <person name="Spatafora J."/>
            <person name="Veneault-Fourrey C."/>
            <person name="Henrissat B."/>
            <person name="Grigoriev I."/>
            <person name="Martin F."/>
            <person name="Perotto S."/>
        </authorList>
    </citation>
    <scope>NUCLEOTIDE SEQUENCE [LARGE SCALE GENOMIC DNA]</scope>
    <source>
        <strain evidence="2 3">UAMH 7357</strain>
    </source>
</reference>
<evidence type="ECO:0000313" key="2">
    <source>
        <dbReference type="EMBL" id="PMD18990.1"/>
    </source>
</evidence>
<dbReference type="PANTHER" id="PTHR33099:SF7">
    <property type="entry name" value="MYND-TYPE DOMAIN-CONTAINING PROTEIN"/>
    <property type="match status" value="1"/>
</dbReference>
<dbReference type="EMBL" id="KZ613491">
    <property type="protein sequence ID" value="PMD18990.1"/>
    <property type="molecule type" value="Genomic_DNA"/>
</dbReference>
<protein>
    <submittedName>
        <fullName evidence="2">Uncharacterized protein</fullName>
    </submittedName>
</protein>
<dbReference type="Proteomes" id="UP000235672">
    <property type="component" value="Unassembled WGS sequence"/>
</dbReference>
<organism evidence="2 3">
    <name type="scientific">Hyaloscypha hepaticicola</name>
    <dbReference type="NCBI Taxonomy" id="2082293"/>
    <lineage>
        <taxon>Eukaryota</taxon>
        <taxon>Fungi</taxon>
        <taxon>Dikarya</taxon>
        <taxon>Ascomycota</taxon>
        <taxon>Pezizomycotina</taxon>
        <taxon>Leotiomycetes</taxon>
        <taxon>Helotiales</taxon>
        <taxon>Hyaloscyphaceae</taxon>
        <taxon>Hyaloscypha</taxon>
    </lineage>
</organism>
<evidence type="ECO:0000256" key="1">
    <source>
        <dbReference type="SAM" id="MobiDB-lite"/>
    </source>
</evidence>
<sequence>MAKNLSPATPDSSVNLPEDLLECLSHLDLAESTNTFALFETQKNPPNPGICLKNGGAIRLPLSDGDAKVLRAASHLLPPEKPLESSVGRTIWVVPADEFEIKNPAWELFLQEAIEKVSAGLAVDSTGKGVSAELSTLSLYDEGTSCMPGQGSDIVPSNPRTFATLVITLPSKHLGGEVYFSHGDTRIFEPAQFSEYDLSYFAWFSDVTCEVKSVSSGRRLVLTYNLVHSTLSPDVLAASSNKSMAKLDMLLSYWKENVEEETSALAYLLEDKLKGENLSYNELQGQDLQVVNYLRQAAGKYGFCIYLASLERSIELSGDYDAWNERELNQNDAISSLTSVIELDGTEVAKGMDFEDDMMIQEEPFEDVEPDEEEYDRVLYFRTVVLIMPKRYRIAYFLTPSFPRIISNYWGMTKNKGVRYEPDVTGWIDRLSASLSDPDCRGDVEEICKLVTNEMRSWKKNEALGMKTPQPFNDADIARVVAAYVDLDNKDMFLESFEMCPYKVLPSTFRSVGAALLRYELESLLPKLSLHLSVFDHVSDRFYIINEVQRGVADESQLSAHVDFPYQHWIREESSKAISDMAVAITSAEDGAVIADYCKKLPLPEIFSRVLPAVMRNIKYTSMTIEFQLAIFNAGNEGSMPLDTARVVFAHVLSGMLNGFGLFALGASNLPEQAAAHYGWNRRLYLPPHPIFDAERSRSISLLLCHCQTLHLTTELNLLVSNLAEEAKTINLYWFEFTFFPFLKILGSTIQRTKIPLQHSPFQSLFQQVLSTYVEQYVRLEPQISKDWSRPTVAPDCQDCGDLNIFLANPNQQVFSFRAAAKRRDHIYSKVSDTGIEQYTNKSTSSPYSLVLTKNTKYYELAHKGWGHRCTIAKNHLQGIDSEIDLRPFLGDLYEPITSLSMMASSTARVHNQLSPIASAGNFQQGSSILQPLAPVISNVPRPRQLPGLSSVIAEGWRSRPPLDSRDNTENQTLVQGTKRKASETLERDPKRNAPEVVIIDD</sequence>